<comment type="caution">
    <text evidence="1">The sequence shown here is derived from an EMBL/GenBank/DDBJ whole genome shotgun (WGS) entry which is preliminary data.</text>
</comment>
<keyword evidence="2" id="KW-1185">Reference proteome</keyword>
<dbReference type="STRING" id="485913.Krac_10468"/>
<proteinExistence type="predicted"/>
<name>D6TH20_KTERA</name>
<accession>D6TH20</accession>
<dbReference type="EMBL" id="ADVG01000001">
    <property type="protein sequence ID" value="EFH88949.1"/>
    <property type="molecule type" value="Genomic_DNA"/>
</dbReference>
<dbReference type="Proteomes" id="UP000004508">
    <property type="component" value="Unassembled WGS sequence"/>
</dbReference>
<gene>
    <name evidence="1" type="ORF">Krac_10468</name>
</gene>
<dbReference type="AlphaFoldDB" id="D6TH20"/>
<protein>
    <submittedName>
        <fullName evidence="1">Uncharacterized protein</fullName>
    </submittedName>
</protein>
<evidence type="ECO:0000313" key="2">
    <source>
        <dbReference type="Proteomes" id="UP000004508"/>
    </source>
</evidence>
<dbReference type="RefSeq" id="WP_007905209.1">
    <property type="nucleotide sequence ID" value="NZ_ADVG01000001.1"/>
</dbReference>
<sequence>MNINQAMAKDLTDSVGASRLLSRRFNRSFSVDSLHQLVKQNKLRAFMFHEGELIERTPDIHTRGKDLLFLYADLYALEPPRKPGRPSEGVSKDS</sequence>
<evidence type="ECO:0000313" key="1">
    <source>
        <dbReference type="EMBL" id="EFH88949.1"/>
    </source>
</evidence>
<dbReference type="InParanoid" id="D6TH20"/>
<organism evidence="1 2">
    <name type="scientific">Ktedonobacter racemifer DSM 44963</name>
    <dbReference type="NCBI Taxonomy" id="485913"/>
    <lineage>
        <taxon>Bacteria</taxon>
        <taxon>Bacillati</taxon>
        <taxon>Chloroflexota</taxon>
        <taxon>Ktedonobacteria</taxon>
        <taxon>Ktedonobacterales</taxon>
        <taxon>Ktedonobacteraceae</taxon>
        <taxon>Ktedonobacter</taxon>
    </lineage>
</organism>
<reference evidence="1 2" key="1">
    <citation type="journal article" date="2011" name="Stand. Genomic Sci.">
        <title>Non-contiguous finished genome sequence and contextual data of the filamentous soil bacterium Ktedonobacter racemifer type strain (SOSP1-21).</title>
        <authorList>
            <person name="Chang Y.J."/>
            <person name="Land M."/>
            <person name="Hauser L."/>
            <person name="Chertkov O."/>
            <person name="Del Rio T.G."/>
            <person name="Nolan M."/>
            <person name="Copeland A."/>
            <person name="Tice H."/>
            <person name="Cheng J.F."/>
            <person name="Lucas S."/>
            <person name="Han C."/>
            <person name="Goodwin L."/>
            <person name="Pitluck S."/>
            <person name="Ivanova N."/>
            <person name="Ovchinikova G."/>
            <person name="Pati A."/>
            <person name="Chen A."/>
            <person name="Palaniappan K."/>
            <person name="Mavromatis K."/>
            <person name="Liolios K."/>
            <person name="Brettin T."/>
            <person name="Fiebig A."/>
            <person name="Rohde M."/>
            <person name="Abt B."/>
            <person name="Goker M."/>
            <person name="Detter J.C."/>
            <person name="Woyke T."/>
            <person name="Bristow J."/>
            <person name="Eisen J.A."/>
            <person name="Markowitz V."/>
            <person name="Hugenholtz P."/>
            <person name="Kyrpides N.C."/>
            <person name="Klenk H.P."/>
            <person name="Lapidus A."/>
        </authorList>
    </citation>
    <scope>NUCLEOTIDE SEQUENCE [LARGE SCALE GENOMIC DNA]</scope>
    <source>
        <strain evidence="2">DSM 44963</strain>
    </source>
</reference>